<dbReference type="STRING" id="97972.A0A2V1EAC4"/>
<dbReference type="OrthoDB" id="2519291at2759"/>
<evidence type="ECO:0000256" key="1">
    <source>
        <dbReference type="ARBA" id="ARBA00005986"/>
    </source>
</evidence>
<feature type="domain" description="EthD" evidence="2">
    <location>
        <begin position="12"/>
        <end position="119"/>
    </location>
</feature>
<dbReference type="Gene3D" id="3.30.70.100">
    <property type="match status" value="1"/>
</dbReference>
<gene>
    <name evidence="3" type="ORF">DM02DRAFT_608867</name>
</gene>
<dbReference type="AlphaFoldDB" id="A0A2V1EAC4"/>
<organism evidence="3 4">
    <name type="scientific">Periconia macrospinosa</name>
    <dbReference type="NCBI Taxonomy" id="97972"/>
    <lineage>
        <taxon>Eukaryota</taxon>
        <taxon>Fungi</taxon>
        <taxon>Dikarya</taxon>
        <taxon>Ascomycota</taxon>
        <taxon>Pezizomycotina</taxon>
        <taxon>Dothideomycetes</taxon>
        <taxon>Pleosporomycetidae</taxon>
        <taxon>Pleosporales</taxon>
        <taxon>Massarineae</taxon>
        <taxon>Periconiaceae</taxon>
        <taxon>Periconia</taxon>
    </lineage>
</organism>
<comment type="similarity">
    <text evidence="1">Belongs to the tpcK family.</text>
</comment>
<dbReference type="InterPro" id="IPR011008">
    <property type="entry name" value="Dimeric_a/b-barrel"/>
</dbReference>
<dbReference type="SUPFAM" id="SSF54909">
    <property type="entry name" value="Dimeric alpha+beta barrel"/>
    <property type="match status" value="1"/>
</dbReference>
<dbReference type="EMBL" id="KZ805304">
    <property type="protein sequence ID" value="PVI07316.1"/>
    <property type="molecule type" value="Genomic_DNA"/>
</dbReference>
<dbReference type="Proteomes" id="UP000244855">
    <property type="component" value="Unassembled WGS sequence"/>
</dbReference>
<evidence type="ECO:0000313" key="4">
    <source>
        <dbReference type="Proteomes" id="UP000244855"/>
    </source>
</evidence>
<evidence type="ECO:0000259" key="2">
    <source>
        <dbReference type="Pfam" id="PF07110"/>
    </source>
</evidence>
<reference evidence="3 4" key="1">
    <citation type="journal article" date="2018" name="Sci. Rep.">
        <title>Comparative genomics provides insights into the lifestyle and reveals functional heterogeneity of dark septate endophytic fungi.</title>
        <authorList>
            <person name="Knapp D.G."/>
            <person name="Nemeth J.B."/>
            <person name="Barry K."/>
            <person name="Hainaut M."/>
            <person name="Henrissat B."/>
            <person name="Johnson J."/>
            <person name="Kuo A."/>
            <person name="Lim J.H.P."/>
            <person name="Lipzen A."/>
            <person name="Nolan M."/>
            <person name="Ohm R.A."/>
            <person name="Tamas L."/>
            <person name="Grigoriev I.V."/>
            <person name="Spatafora J.W."/>
            <person name="Nagy L.G."/>
            <person name="Kovacs G.M."/>
        </authorList>
    </citation>
    <scope>NUCLEOTIDE SEQUENCE [LARGE SCALE GENOMIC DNA]</scope>
    <source>
        <strain evidence="3 4">DSE2036</strain>
    </source>
</reference>
<dbReference type="Pfam" id="PF07110">
    <property type="entry name" value="EthD"/>
    <property type="match status" value="1"/>
</dbReference>
<protein>
    <recommendedName>
        <fullName evidence="2">EthD domain-containing protein</fullName>
    </recommendedName>
</protein>
<sequence>MAFSIIVFVTRKPTITPEAFKDYWENHHIPLLQSLTGDLFPREHKRLYFARAERKGFGGPANKDKPLLILRGSPEDFDFDATAELTWENEQTFHKFYKAVHRSETQAKLVKDEEIFLDPGKMRTVVIREAISSCR</sequence>
<evidence type="ECO:0000313" key="3">
    <source>
        <dbReference type="EMBL" id="PVI07316.1"/>
    </source>
</evidence>
<name>A0A2V1EAC4_9PLEO</name>
<dbReference type="InterPro" id="IPR009799">
    <property type="entry name" value="EthD_dom"/>
</dbReference>
<keyword evidence="4" id="KW-1185">Reference proteome</keyword>
<proteinExistence type="inferred from homology"/>
<dbReference type="GO" id="GO:0016491">
    <property type="term" value="F:oxidoreductase activity"/>
    <property type="evidence" value="ECO:0007669"/>
    <property type="project" value="InterPro"/>
</dbReference>
<accession>A0A2V1EAC4</accession>